<evidence type="ECO:0000256" key="3">
    <source>
        <dbReference type="SAM" id="MobiDB-lite"/>
    </source>
</evidence>
<feature type="compositionally biased region" description="Pro residues" evidence="3">
    <location>
        <begin position="48"/>
        <end position="62"/>
    </location>
</feature>
<dbReference type="Proteomes" id="UP000006591">
    <property type="component" value="Chromosome 2"/>
</dbReference>
<accession>A0A0E0G1Z4</accession>
<dbReference type="InterPro" id="IPR011989">
    <property type="entry name" value="ARM-like"/>
</dbReference>
<feature type="region of interest" description="Disordered" evidence="3">
    <location>
        <begin position="30"/>
        <end position="88"/>
    </location>
</feature>
<reference evidence="4" key="1">
    <citation type="submission" date="2015-04" db="UniProtKB">
        <authorList>
            <consortium name="EnsemblPlants"/>
        </authorList>
    </citation>
    <scope>IDENTIFICATION</scope>
    <source>
        <strain evidence="4">SL10</strain>
    </source>
</reference>
<dbReference type="PANTHER" id="PTHR12696">
    <property type="entry name" value="TIP120"/>
    <property type="match status" value="1"/>
</dbReference>
<dbReference type="GO" id="GO:0010265">
    <property type="term" value="P:SCF complex assembly"/>
    <property type="evidence" value="ECO:0007669"/>
    <property type="project" value="InterPro"/>
</dbReference>
<evidence type="ECO:0000313" key="5">
    <source>
        <dbReference type="Proteomes" id="UP000006591"/>
    </source>
</evidence>
<dbReference type="Gene3D" id="1.25.10.10">
    <property type="entry name" value="Leucine-rich Repeat Variant"/>
    <property type="match status" value="1"/>
</dbReference>
<sequence length="175" mass="18086">MWIKPNILLVVGRVIGGGGGAGAGAPGVLDAAGEAGSSSSSLLLLSPSPDPRPPPPFHPLPGPFGIRCRPRDPSTSAGGASPPPISDYSVHAAKMANMNITTILEKRLNKEGFKADQDIEPKLTSTVLQQLEDTSGEVSGLAVKCLAPLVKKVGEDSVVEMTNILCDKLLNGKDQ</sequence>
<keyword evidence="5" id="KW-1185">Reference proteome</keyword>
<proteinExistence type="predicted"/>
<keyword evidence="1" id="KW-0677">Repeat</keyword>
<feature type="compositionally biased region" description="Low complexity" evidence="3">
    <location>
        <begin position="30"/>
        <end position="47"/>
    </location>
</feature>
<dbReference type="eggNOG" id="KOG1824">
    <property type="taxonomic scope" value="Eukaryota"/>
</dbReference>
<dbReference type="EnsemblPlants" id="ONIVA02G05660.1">
    <property type="protein sequence ID" value="ONIVA02G05660.1"/>
    <property type="gene ID" value="ONIVA02G05660"/>
</dbReference>
<name>A0A0E0G1Z4_ORYNI</name>
<dbReference type="STRING" id="4536.A0A0E0G1Z4"/>
<protein>
    <submittedName>
        <fullName evidence="4">Uncharacterized protein</fullName>
    </submittedName>
</protein>
<dbReference type="HOGENOM" id="CLU_1536427_0_0_1"/>
<evidence type="ECO:0000256" key="1">
    <source>
        <dbReference type="ARBA" id="ARBA00022737"/>
    </source>
</evidence>
<evidence type="ECO:0000256" key="2">
    <source>
        <dbReference type="ARBA" id="ARBA00022786"/>
    </source>
</evidence>
<keyword evidence="2" id="KW-0833">Ubl conjugation pathway</keyword>
<dbReference type="Gramene" id="ONIVA02G05660.1">
    <property type="protein sequence ID" value="ONIVA02G05660.1"/>
    <property type="gene ID" value="ONIVA02G05660"/>
</dbReference>
<reference evidence="4" key="2">
    <citation type="submission" date="2018-04" db="EMBL/GenBank/DDBJ databases">
        <title>OnivRS2 (Oryza nivara Reference Sequence Version 2).</title>
        <authorList>
            <person name="Zhang J."/>
            <person name="Kudrna D."/>
            <person name="Lee S."/>
            <person name="Talag J."/>
            <person name="Rajasekar S."/>
            <person name="Welchert J."/>
            <person name="Hsing Y.-I."/>
            <person name="Wing R.A."/>
        </authorList>
    </citation>
    <scope>NUCLEOTIDE SEQUENCE [LARGE SCALE GENOMIC DNA]</scope>
    <source>
        <strain evidence="4">SL10</strain>
    </source>
</reference>
<dbReference type="InterPro" id="IPR039852">
    <property type="entry name" value="CAND1/CAND2"/>
</dbReference>
<organism evidence="4">
    <name type="scientific">Oryza nivara</name>
    <name type="common">Indian wild rice</name>
    <name type="synonym">Oryza sativa f. spontanea</name>
    <dbReference type="NCBI Taxonomy" id="4536"/>
    <lineage>
        <taxon>Eukaryota</taxon>
        <taxon>Viridiplantae</taxon>
        <taxon>Streptophyta</taxon>
        <taxon>Embryophyta</taxon>
        <taxon>Tracheophyta</taxon>
        <taxon>Spermatophyta</taxon>
        <taxon>Magnoliopsida</taxon>
        <taxon>Liliopsida</taxon>
        <taxon>Poales</taxon>
        <taxon>Poaceae</taxon>
        <taxon>BOP clade</taxon>
        <taxon>Oryzoideae</taxon>
        <taxon>Oryzeae</taxon>
        <taxon>Oryzinae</taxon>
        <taxon>Oryza</taxon>
    </lineage>
</organism>
<dbReference type="AlphaFoldDB" id="A0A0E0G1Z4"/>
<evidence type="ECO:0000313" key="4">
    <source>
        <dbReference type="EnsemblPlants" id="ONIVA02G05660.1"/>
    </source>
</evidence>